<accession>A0ABU6TIH0</accession>
<keyword evidence="3" id="KW-1185">Reference proteome</keyword>
<dbReference type="EMBL" id="JASCZI010091034">
    <property type="protein sequence ID" value="MED6148569.1"/>
    <property type="molecule type" value="Genomic_DNA"/>
</dbReference>
<name>A0ABU6TIH0_9FABA</name>
<dbReference type="PANTHER" id="PTHR31236">
    <property type="entry name" value="BURP DOMAIN PROTEIN USPL1-LIKE"/>
    <property type="match status" value="1"/>
</dbReference>
<dbReference type="InterPro" id="IPR044816">
    <property type="entry name" value="BURP"/>
</dbReference>
<dbReference type="Pfam" id="PF03181">
    <property type="entry name" value="BURP"/>
    <property type="match status" value="1"/>
</dbReference>
<organism evidence="2 3">
    <name type="scientific">Stylosanthes scabra</name>
    <dbReference type="NCBI Taxonomy" id="79078"/>
    <lineage>
        <taxon>Eukaryota</taxon>
        <taxon>Viridiplantae</taxon>
        <taxon>Streptophyta</taxon>
        <taxon>Embryophyta</taxon>
        <taxon>Tracheophyta</taxon>
        <taxon>Spermatophyta</taxon>
        <taxon>Magnoliopsida</taxon>
        <taxon>eudicotyledons</taxon>
        <taxon>Gunneridae</taxon>
        <taxon>Pentapetalae</taxon>
        <taxon>rosids</taxon>
        <taxon>fabids</taxon>
        <taxon>Fabales</taxon>
        <taxon>Fabaceae</taxon>
        <taxon>Papilionoideae</taxon>
        <taxon>50 kb inversion clade</taxon>
        <taxon>dalbergioids sensu lato</taxon>
        <taxon>Dalbergieae</taxon>
        <taxon>Pterocarpus clade</taxon>
        <taxon>Stylosanthes</taxon>
    </lineage>
</organism>
<sequence length="146" mass="16031">MEEGETNTNTKFCATSLESLLDSARQVFGSNPQLKVLTTIHIRNSTTVLQNYTITEVKEIISDPNVLGCHPMPYPYAVFFCQTQKNDTKLYEVLVEGDNGAKVQAAAVCHVDTSKWDSARGKSPVCHFFHSDNLVLVLSPAATPSP</sequence>
<proteinExistence type="predicted"/>
<dbReference type="PROSITE" id="PS51277">
    <property type="entry name" value="BURP"/>
    <property type="match status" value="1"/>
</dbReference>
<dbReference type="InterPro" id="IPR004873">
    <property type="entry name" value="BURP_dom"/>
</dbReference>
<evidence type="ECO:0000313" key="2">
    <source>
        <dbReference type="EMBL" id="MED6148569.1"/>
    </source>
</evidence>
<feature type="domain" description="BURP" evidence="1">
    <location>
        <begin position="1"/>
        <end position="146"/>
    </location>
</feature>
<dbReference type="Proteomes" id="UP001341840">
    <property type="component" value="Unassembled WGS sequence"/>
</dbReference>
<evidence type="ECO:0000259" key="1">
    <source>
        <dbReference type="PROSITE" id="PS51277"/>
    </source>
</evidence>
<protein>
    <recommendedName>
        <fullName evidence="1">BURP domain-containing protein</fullName>
    </recommendedName>
</protein>
<comment type="caution">
    <text evidence="2">The sequence shown here is derived from an EMBL/GenBank/DDBJ whole genome shotgun (WGS) entry which is preliminary data.</text>
</comment>
<reference evidence="2 3" key="1">
    <citation type="journal article" date="2023" name="Plants (Basel)">
        <title>Bridging the Gap: Combining Genomics and Transcriptomics Approaches to Understand Stylosanthes scabra, an Orphan Legume from the Brazilian Caatinga.</title>
        <authorList>
            <person name="Ferreira-Neto J.R.C."/>
            <person name="da Silva M.D."/>
            <person name="Binneck E."/>
            <person name="de Melo N.F."/>
            <person name="da Silva R.H."/>
            <person name="de Melo A.L.T.M."/>
            <person name="Pandolfi V."/>
            <person name="Bustamante F.O."/>
            <person name="Brasileiro-Vidal A.C."/>
            <person name="Benko-Iseppon A.M."/>
        </authorList>
    </citation>
    <scope>NUCLEOTIDE SEQUENCE [LARGE SCALE GENOMIC DNA]</scope>
    <source>
        <tissue evidence="2">Leaves</tissue>
    </source>
</reference>
<dbReference type="SMART" id="SM01045">
    <property type="entry name" value="BURP"/>
    <property type="match status" value="1"/>
</dbReference>
<evidence type="ECO:0000313" key="3">
    <source>
        <dbReference type="Proteomes" id="UP001341840"/>
    </source>
</evidence>
<dbReference type="PANTHER" id="PTHR31236:SF41">
    <property type="entry name" value="BURP DOMAIN PROTEIN USPL1"/>
    <property type="match status" value="1"/>
</dbReference>
<gene>
    <name evidence="2" type="ORF">PIB30_054319</name>
</gene>